<reference evidence="3" key="1">
    <citation type="journal article" date="2019" name="Int. J. Syst. Evol. Microbiol.">
        <title>The Global Catalogue of Microorganisms (GCM) 10K type strain sequencing project: providing services to taxonomists for standard genome sequencing and annotation.</title>
        <authorList>
            <consortium name="The Broad Institute Genomics Platform"/>
            <consortium name="The Broad Institute Genome Sequencing Center for Infectious Disease"/>
            <person name="Wu L."/>
            <person name="Ma J."/>
        </authorList>
    </citation>
    <scope>NUCLEOTIDE SEQUENCE [LARGE SCALE GENOMIC DNA]</scope>
    <source>
        <strain evidence="3">CGMCC 1.15288</strain>
    </source>
</reference>
<dbReference type="Proteomes" id="UP000600214">
    <property type="component" value="Unassembled WGS sequence"/>
</dbReference>
<dbReference type="EMBL" id="BMIA01000001">
    <property type="protein sequence ID" value="GGH23329.1"/>
    <property type="molecule type" value="Genomic_DNA"/>
</dbReference>
<evidence type="ECO:0000313" key="3">
    <source>
        <dbReference type="Proteomes" id="UP000600214"/>
    </source>
</evidence>
<name>A0ABQ1YFY7_9BACT</name>
<organism evidence="2 3">
    <name type="scientific">Dyadobacter endophyticus</name>
    <dbReference type="NCBI Taxonomy" id="1749036"/>
    <lineage>
        <taxon>Bacteria</taxon>
        <taxon>Pseudomonadati</taxon>
        <taxon>Bacteroidota</taxon>
        <taxon>Cytophagia</taxon>
        <taxon>Cytophagales</taxon>
        <taxon>Spirosomataceae</taxon>
        <taxon>Dyadobacter</taxon>
    </lineage>
</organism>
<sequence>MPSSVVSKMIYNEETETLRIVYVSGMVYDYKNVPWEVYQAMKTSGSKGTFLNKHIKGNFEFEKVGDQMSED</sequence>
<dbReference type="Pfam" id="PF13619">
    <property type="entry name" value="KTSC"/>
    <property type="match status" value="1"/>
</dbReference>
<accession>A0ABQ1YFY7</accession>
<comment type="caution">
    <text evidence="2">The sequence shown here is derived from an EMBL/GenBank/DDBJ whole genome shotgun (WGS) entry which is preliminary data.</text>
</comment>
<dbReference type="RefSeq" id="WP_188928481.1">
    <property type="nucleotide sequence ID" value="NZ_BMIA01000001.1"/>
</dbReference>
<feature type="domain" description="KTSC" evidence="1">
    <location>
        <begin position="3"/>
        <end position="59"/>
    </location>
</feature>
<dbReference type="InterPro" id="IPR025309">
    <property type="entry name" value="KTSC_dom"/>
</dbReference>
<evidence type="ECO:0000259" key="1">
    <source>
        <dbReference type="Pfam" id="PF13619"/>
    </source>
</evidence>
<keyword evidence="3" id="KW-1185">Reference proteome</keyword>
<protein>
    <recommendedName>
        <fullName evidence="1">KTSC domain-containing protein</fullName>
    </recommendedName>
</protein>
<gene>
    <name evidence="2" type="ORF">GCM10007423_05870</name>
</gene>
<proteinExistence type="predicted"/>
<evidence type="ECO:0000313" key="2">
    <source>
        <dbReference type="EMBL" id="GGH23329.1"/>
    </source>
</evidence>